<feature type="transmembrane region" description="Helical" evidence="1">
    <location>
        <begin position="146"/>
        <end position="166"/>
    </location>
</feature>
<accession>A0A0Z8E755</accession>
<keyword evidence="1" id="KW-0812">Transmembrane</keyword>
<dbReference type="InterPro" id="IPR006938">
    <property type="entry name" value="DUF624"/>
</dbReference>
<feature type="transmembrane region" description="Helical" evidence="1">
    <location>
        <begin position="22"/>
        <end position="49"/>
    </location>
</feature>
<protein>
    <submittedName>
        <fullName evidence="2">Predicted integral membrane protein</fullName>
    </submittedName>
</protein>
<organism evidence="2 3">
    <name type="scientific">Streptococcus suis</name>
    <dbReference type="NCBI Taxonomy" id="1307"/>
    <lineage>
        <taxon>Bacteria</taxon>
        <taxon>Bacillati</taxon>
        <taxon>Bacillota</taxon>
        <taxon>Bacilli</taxon>
        <taxon>Lactobacillales</taxon>
        <taxon>Streptococcaceae</taxon>
        <taxon>Streptococcus</taxon>
    </lineage>
</organism>
<reference evidence="2 3" key="1">
    <citation type="submission" date="2016-02" db="EMBL/GenBank/DDBJ databases">
        <authorList>
            <consortium name="Pathogen Informatics"/>
        </authorList>
    </citation>
    <scope>NUCLEOTIDE SEQUENCE [LARGE SCALE GENOMIC DNA]</scope>
    <source>
        <strain evidence="2 3">LSS23</strain>
    </source>
</reference>
<dbReference type="Proteomes" id="UP000073434">
    <property type="component" value="Unassembled WGS sequence"/>
</dbReference>
<proteinExistence type="predicted"/>
<dbReference type="Pfam" id="PF04854">
    <property type="entry name" value="DUF624"/>
    <property type="match status" value="1"/>
</dbReference>
<evidence type="ECO:0000313" key="3">
    <source>
        <dbReference type="Proteomes" id="UP000073434"/>
    </source>
</evidence>
<evidence type="ECO:0000313" key="2">
    <source>
        <dbReference type="EMBL" id="CYU56878.1"/>
    </source>
</evidence>
<dbReference type="RefSeq" id="WP_044687365.1">
    <property type="nucleotide sequence ID" value="NZ_CEEW01000004.1"/>
</dbReference>
<evidence type="ECO:0000256" key="1">
    <source>
        <dbReference type="SAM" id="Phobius"/>
    </source>
</evidence>
<sequence length="205" mass="23773">MFDVFKWDGPVYHFLIRVWKLLVINFLLLLTSLPVITIGASQTAAFVTLRAIKNQETIALVRTFFKAFVAHVRVSTLIWIVALFWYYWLIVCWRYVVIYGLPMWYSIGLGIVSCISISVLQYLFFYRSYVEDSLKVSLVNSIKLTLAYPWQSLTLSLLFCLPLLMGLVNSKLLILAIYSCSFIGLSVIQELRSRIMLRMFATVQR</sequence>
<feature type="transmembrane region" description="Helical" evidence="1">
    <location>
        <begin position="70"/>
        <end position="91"/>
    </location>
</feature>
<name>A0A0Z8E755_STRSU</name>
<keyword evidence="1" id="KW-0472">Membrane</keyword>
<dbReference type="EMBL" id="FIFW01000010">
    <property type="protein sequence ID" value="CYU56878.1"/>
    <property type="molecule type" value="Genomic_DNA"/>
</dbReference>
<feature type="transmembrane region" description="Helical" evidence="1">
    <location>
        <begin position="172"/>
        <end position="191"/>
    </location>
</feature>
<keyword evidence="1" id="KW-1133">Transmembrane helix</keyword>
<dbReference type="AlphaFoldDB" id="A0A0Z8E755"/>
<gene>
    <name evidence="2" type="ORF">ERS132385_01180</name>
</gene>
<feature type="transmembrane region" description="Helical" evidence="1">
    <location>
        <begin position="103"/>
        <end position="125"/>
    </location>
</feature>